<dbReference type="AlphaFoldDB" id="A0A6A6CYP6"/>
<proteinExistence type="inferred from homology"/>
<organism evidence="4 5">
    <name type="scientific">Zasmidium cellare ATCC 36951</name>
    <dbReference type="NCBI Taxonomy" id="1080233"/>
    <lineage>
        <taxon>Eukaryota</taxon>
        <taxon>Fungi</taxon>
        <taxon>Dikarya</taxon>
        <taxon>Ascomycota</taxon>
        <taxon>Pezizomycotina</taxon>
        <taxon>Dothideomycetes</taxon>
        <taxon>Dothideomycetidae</taxon>
        <taxon>Mycosphaerellales</taxon>
        <taxon>Mycosphaerellaceae</taxon>
        <taxon>Zasmidium</taxon>
    </lineage>
</organism>
<dbReference type="Gene3D" id="3.90.1300.10">
    <property type="entry name" value="Amidase signature (AS) domain"/>
    <property type="match status" value="1"/>
</dbReference>
<name>A0A6A6CYP6_ZASCE</name>
<dbReference type="OrthoDB" id="6428749at2759"/>
<dbReference type="Pfam" id="PF01425">
    <property type="entry name" value="Amidase"/>
    <property type="match status" value="1"/>
</dbReference>
<dbReference type="PROSITE" id="PS00571">
    <property type="entry name" value="AMIDASES"/>
    <property type="match status" value="1"/>
</dbReference>
<dbReference type="InterPro" id="IPR020556">
    <property type="entry name" value="Amidase_CS"/>
</dbReference>
<keyword evidence="5" id="KW-1185">Reference proteome</keyword>
<gene>
    <name evidence="4" type="ORF">M409DRAFT_17539</name>
</gene>
<evidence type="ECO:0000259" key="3">
    <source>
        <dbReference type="Pfam" id="PF01425"/>
    </source>
</evidence>
<evidence type="ECO:0000256" key="1">
    <source>
        <dbReference type="ARBA" id="ARBA00009199"/>
    </source>
</evidence>
<dbReference type="InterPro" id="IPR000120">
    <property type="entry name" value="Amidase"/>
</dbReference>
<dbReference type="GeneID" id="54557375"/>
<dbReference type="InterPro" id="IPR036928">
    <property type="entry name" value="AS_sf"/>
</dbReference>
<dbReference type="InterPro" id="IPR023631">
    <property type="entry name" value="Amidase_dom"/>
</dbReference>
<comment type="similarity">
    <text evidence="1">Belongs to the amidase family.</text>
</comment>
<evidence type="ECO:0000313" key="5">
    <source>
        <dbReference type="Proteomes" id="UP000799537"/>
    </source>
</evidence>
<reference evidence="4" key="1">
    <citation type="journal article" date="2020" name="Stud. Mycol.">
        <title>101 Dothideomycetes genomes: a test case for predicting lifestyles and emergence of pathogens.</title>
        <authorList>
            <person name="Haridas S."/>
            <person name="Albert R."/>
            <person name="Binder M."/>
            <person name="Bloem J."/>
            <person name="Labutti K."/>
            <person name="Salamov A."/>
            <person name="Andreopoulos B."/>
            <person name="Baker S."/>
            <person name="Barry K."/>
            <person name="Bills G."/>
            <person name="Bluhm B."/>
            <person name="Cannon C."/>
            <person name="Castanera R."/>
            <person name="Culley D."/>
            <person name="Daum C."/>
            <person name="Ezra D."/>
            <person name="Gonzalez J."/>
            <person name="Henrissat B."/>
            <person name="Kuo A."/>
            <person name="Liang C."/>
            <person name="Lipzen A."/>
            <person name="Lutzoni F."/>
            <person name="Magnuson J."/>
            <person name="Mondo S."/>
            <person name="Nolan M."/>
            <person name="Ohm R."/>
            <person name="Pangilinan J."/>
            <person name="Park H.-J."/>
            <person name="Ramirez L."/>
            <person name="Alfaro M."/>
            <person name="Sun H."/>
            <person name="Tritt A."/>
            <person name="Yoshinaga Y."/>
            <person name="Zwiers L.-H."/>
            <person name="Turgeon B."/>
            <person name="Goodwin S."/>
            <person name="Spatafora J."/>
            <person name="Crous P."/>
            <person name="Grigoriev I."/>
        </authorList>
    </citation>
    <scope>NUCLEOTIDE SEQUENCE</scope>
    <source>
        <strain evidence="4">ATCC 36951</strain>
    </source>
</reference>
<dbReference type="GO" id="GO:0003824">
    <property type="term" value="F:catalytic activity"/>
    <property type="evidence" value="ECO:0007669"/>
    <property type="project" value="InterPro"/>
</dbReference>
<evidence type="ECO:0000313" key="4">
    <source>
        <dbReference type="EMBL" id="KAF2172304.1"/>
    </source>
</evidence>
<sequence length="466" mass="49600">MTSDLTNADATELAEWIRNGKASAVEVIEAHLSRIAALNEKLNAIVTTNDSALEAAKAADQAVRDKTALGPLHGVPFTGKDSIDTASVPTQRGSPIFRGRIPSVDAASVARMKAAGAILLAKTNIPEFSYSTESENLLSGRTNNPWNLERTPGGSSGGESAAIAAGLSPIGLGTDLAISVRGPAAQTGIVSLKATHGRVPMTGIWPREPRRFWHVGPMARSVRDLKLALSVLTGPDGKDSLSSRVPVLETAPPQKQLRVGWLVRPGFGPIQPQVGDTVEAGVRALEQAGCVVQQVTIPALERDPPLDVFLKLHVNEMKPVFEQTTRGQPDEHIGPIARFMLDTPETSIEDCVQAEQAAQRLSDAFAEFFQEYDALLCPVLPLPAHEHRLTSVKVEGEDIDGIKIMAATVPFNVTGLPAISLPFGLSDEGLPIGLQIVGAWNAEATILDLALKLESQSPIQGMRPKI</sequence>
<feature type="domain" description="Amidase" evidence="3">
    <location>
        <begin position="26"/>
        <end position="447"/>
    </location>
</feature>
<feature type="region of interest" description="Disordered" evidence="2">
    <location>
        <begin position="141"/>
        <end position="160"/>
    </location>
</feature>
<evidence type="ECO:0000256" key="2">
    <source>
        <dbReference type="SAM" id="MobiDB-lite"/>
    </source>
</evidence>
<dbReference type="PANTHER" id="PTHR11895:SF7">
    <property type="entry name" value="GLUTAMYL-TRNA(GLN) AMIDOTRANSFERASE SUBUNIT A, MITOCHONDRIAL"/>
    <property type="match status" value="1"/>
</dbReference>
<accession>A0A6A6CYP6</accession>
<dbReference type="Proteomes" id="UP000799537">
    <property type="component" value="Unassembled WGS sequence"/>
</dbReference>
<dbReference type="PANTHER" id="PTHR11895">
    <property type="entry name" value="TRANSAMIDASE"/>
    <property type="match status" value="1"/>
</dbReference>
<protein>
    <recommendedName>
        <fullName evidence="3">Amidase domain-containing protein</fullName>
    </recommendedName>
</protein>
<dbReference type="EMBL" id="ML993581">
    <property type="protein sequence ID" value="KAF2172304.1"/>
    <property type="molecule type" value="Genomic_DNA"/>
</dbReference>
<dbReference type="SUPFAM" id="SSF75304">
    <property type="entry name" value="Amidase signature (AS) enzymes"/>
    <property type="match status" value="1"/>
</dbReference>
<dbReference type="RefSeq" id="XP_033673193.1">
    <property type="nucleotide sequence ID" value="XM_033804103.1"/>
</dbReference>